<dbReference type="InterPro" id="IPR051531">
    <property type="entry name" value="N-acetyltransferase"/>
</dbReference>
<evidence type="ECO:0000313" key="3">
    <source>
        <dbReference type="Proteomes" id="UP001634747"/>
    </source>
</evidence>
<keyword evidence="3" id="KW-1185">Reference proteome</keyword>
<dbReference type="InterPro" id="IPR000182">
    <property type="entry name" value="GNAT_dom"/>
</dbReference>
<evidence type="ECO:0000313" key="2">
    <source>
        <dbReference type="EMBL" id="MFN2974442.1"/>
    </source>
</evidence>
<reference evidence="2 3" key="1">
    <citation type="submission" date="2024-12" db="EMBL/GenBank/DDBJ databases">
        <authorList>
            <person name="Lee Y."/>
        </authorList>
    </citation>
    <scope>NUCLEOTIDE SEQUENCE [LARGE SCALE GENOMIC DNA]</scope>
    <source>
        <strain evidence="2 3">03SUJ4</strain>
    </source>
</reference>
<dbReference type="Gene3D" id="3.40.630.30">
    <property type="match status" value="1"/>
</dbReference>
<dbReference type="Proteomes" id="UP001634747">
    <property type="component" value="Unassembled WGS sequence"/>
</dbReference>
<keyword evidence="2" id="KW-0012">Acyltransferase</keyword>
<keyword evidence="2" id="KW-0808">Transferase</keyword>
<protein>
    <submittedName>
        <fullName evidence="2">GNAT family N-acetyltransferase</fullName>
        <ecNumber evidence="2">2.3.-.-</ecNumber>
    </submittedName>
</protein>
<evidence type="ECO:0000259" key="1">
    <source>
        <dbReference type="PROSITE" id="PS51186"/>
    </source>
</evidence>
<feature type="domain" description="N-acetyltransferase" evidence="1">
    <location>
        <begin position="10"/>
        <end position="169"/>
    </location>
</feature>
<comment type="caution">
    <text evidence="2">The sequence shown here is derived from an EMBL/GenBank/DDBJ whole genome shotgun (WGS) entry which is preliminary data.</text>
</comment>
<dbReference type="GO" id="GO:0016746">
    <property type="term" value="F:acyltransferase activity"/>
    <property type="evidence" value="ECO:0007669"/>
    <property type="project" value="UniProtKB-KW"/>
</dbReference>
<dbReference type="PROSITE" id="PS51186">
    <property type="entry name" value="GNAT"/>
    <property type="match status" value="1"/>
</dbReference>
<dbReference type="EC" id="2.3.-.-" evidence="2"/>
<sequence length="176" mass="19530">MSYFLRTDRLGFRTWSEADLPLAVALWTDAEVMGHMGGPMSVAAAEARLRAEMQNQQTLGFQYWPIFGLSTGAHAGCSGLRPFHDQKGVLEVGVHLARAFWSGGYGEEAARAVIAWAWQNTDAGALVAGHGPRNEHSRALVGRLGFMYTHHEPWGPQQAMHPYYRLERPGRQVLLT</sequence>
<dbReference type="InterPro" id="IPR016181">
    <property type="entry name" value="Acyl_CoA_acyltransferase"/>
</dbReference>
<dbReference type="PANTHER" id="PTHR43792:SF1">
    <property type="entry name" value="N-ACETYLTRANSFERASE DOMAIN-CONTAINING PROTEIN"/>
    <property type="match status" value="1"/>
</dbReference>
<dbReference type="RefSeq" id="WP_263413994.1">
    <property type="nucleotide sequence ID" value="NZ_BAABBH010000001.1"/>
</dbReference>
<dbReference type="SUPFAM" id="SSF55729">
    <property type="entry name" value="Acyl-CoA N-acyltransferases (Nat)"/>
    <property type="match status" value="1"/>
</dbReference>
<gene>
    <name evidence="2" type="ORF">ACK2TP_01570</name>
</gene>
<dbReference type="Pfam" id="PF13302">
    <property type="entry name" value="Acetyltransf_3"/>
    <property type="match status" value="1"/>
</dbReference>
<dbReference type="EMBL" id="JBJYXY010000001">
    <property type="protein sequence ID" value="MFN2974442.1"/>
    <property type="molecule type" value="Genomic_DNA"/>
</dbReference>
<accession>A0ABW9KFK6</accession>
<proteinExistence type="predicted"/>
<dbReference type="PANTHER" id="PTHR43792">
    <property type="entry name" value="GNAT FAMILY, PUTATIVE (AFU_ORTHOLOGUE AFUA_3G00765)-RELATED-RELATED"/>
    <property type="match status" value="1"/>
</dbReference>
<name>A0ABW9KFK6_9BACT</name>
<organism evidence="2 3">
    <name type="scientific">Terriglobus aquaticus</name>
    <dbReference type="NCBI Taxonomy" id="940139"/>
    <lineage>
        <taxon>Bacteria</taxon>
        <taxon>Pseudomonadati</taxon>
        <taxon>Acidobacteriota</taxon>
        <taxon>Terriglobia</taxon>
        <taxon>Terriglobales</taxon>
        <taxon>Acidobacteriaceae</taxon>
        <taxon>Terriglobus</taxon>
    </lineage>
</organism>